<protein>
    <submittedName>
        <fullName evidence="1">Uncharacterized protein</fullName>
    </submittedName>
</protein>
<dbReference type="EMBL" id="CM041549">
    <property type="protein sequence ID" value="KAI3357131.1"/>
    <property type="molecule type" value="Genomic_DNA"/>
</dbReference>
<gene>
    <name evidence="1" type="ORF">L3Q82_015605</name>
</gene>
<keyword evidence="2" id="KW-1185">Reference proteome</keyword>
<evidence type="ECO:0000313" key="1">
    <source>
        <dbReference type="EMBL" id="KAI3357131.1"/>
    </source>
</evidence>
<organism evidence="1 2">
    <name type="scientific">Scortum barcoo</name>
    <name type="common">barcoo grunter</name>
    <dbReference type="NCBI Taxonomy" id="214431"/>
    <lineage>
        <taxon>Eukaryota</taxon>
        <taxon>Metazoa</taxon>
        <taxon>Chordata</taxon>
        <taxon>Craniata</taxon>
        <taxon>Vertebrata</taxon>
        <taxon>Euteleostomi</taxon>
        <taxon>Actinopterygii</taxon>
        <taxon>Neopterygii</taxon>
        <taxon>Teleostei</taxon>
        <taxon>Neoteleostei</taxon>
        <taxon>Acanthomorphata</taxon>
        <taxon>Eupercaria</taxon>
        <taxon>Centrarchiformes</taxon>
        <taxon>Terapontoidei</taxon>
        <taxon>Terapontidae</taxon>
        <taxon>Scortum</taxon>
    </lineage>
</organism>
<comment type="caution">
    <text evidence="1">The sequence shown here is derived from an EMBL/GenBank/DDBJ whole genome shotgun (WGS) entry which is preliminary data.</text>
</comment>
<accession>A0ACB8VND0</accession>
<sequence length="776" mass="85823">EKMSTDGVLTSGALGWTTDGNFTSLCPNGSKWVWEGLGECAQDARDMASVYLGLLSILFFMVSSMPQYYSSCKKGNMDSALSIWFLLLWLGGDTCNLVGSFLADQLPLQTYTAVYYVIADLVMLAMYFYYKIRNRMIESRRVLHVVGVACVLSFTIGLTHFPGFGTQQEMIPSEFRSRALLSTSDLSPVKAFTTKEIIGFSIGSVSSVLYLCSRLPQMYTNFKRKSTEGVSYFLFALVILGNTTYGLSVLLKNPEQGQGEKSYLVHHLPWLIGSLGTLSLDLIMREWTELEMSFSAGGFLSASDGYCSTEQLQYYDMLADPLGYPLQDPDLQLLPYSQQQYSPANLPFSLYGSPPSSTSSPSSSSSSSQPCHPPYHYNLHCLEGPCDPSPEPHCGGLAQGLGAVGLPLGRRTRVGLGGKSRGQDELCVVCGDKASGYHYNALTCEGCKGFFRRSVTKKAVYHCKSGGGCEMDMYMRRKCQDCRLRKCRAVGMLAECLLTEVQCQSKRLRKGGKGRGPEEEESTDSRRVSSTSRIPGQVSSASLTQEQKYLVDKMVEAHRLYRAQDSSHCRLFEWPCREDAEGLSDVVSPYLQRLLQFARTVPGFDMMDFSDQTSLLSVSSLEVMFLLSAQQFSHNPTNPSPALQLFSMSTHNWLRNVESKENIHCRTLVNSGGSDDLFGAVLNFFHSMATLRVTEAEYTLLTATALLCSDRASLQAASSVEKMQELILDLLSRLCGAQGGAARGGPQRFGRLLGRLTELRTLRHNYLLLTRQQPGH</sequence>
<dbReference type="Proteomes" id="UP000831701">
    <property type="component" value="Chromosome 19"/>
</dbReference>
<evidence type="ECO:0000313" key="2">
    <source>
        <dbReference type="Proteomes" id="UP000831701"/>
    </source>
</evidence>
<feature type="non-terminal residue" evidence="1">
    <location>
        <position position="1"/>
    </location>
</feature>
<proteinExistence type="predicted"/>
<reference evidence="1" key="1">
    <citation type="submission" date="2022-04" db="EMBL/GenBank/DDBJ databases">
        <title>Jade perch genome.</title>
        <authorList>
            <person name="Chao B."/>
        </authorList>
    </citation>
    <scope>NUCLEOTIDE SEQUENCE</scope>
    <source>
        <strain evidence="1">CB-2022</strain>
    </source>
</reference>
<name>A0ACB8VND0_9TELE</name>